<evidence type="ECO:0000256" key="4">
    <source>
        <dbReference type="ARBA" id="ARBA00022694"/>
    </source>
</evidence>
<gene>
    <name evidence="8" type="primary">tilS</name>
    <name evidence="10" type="ORF">SAMN05444337_2671</name>
</gene>
<dbReference type="EMBL" id="FQZH01000007">
    <property type="protein sequence ID" value="SHJ81200.1"/>
    <property type="molecule type" value="Genomic_DNA"/>
</dbReference>
<comment type="function">
    <text evidence="8">Ligates lysine onto the cytidine present at position 34 of the AUA codon-specific tRNA(Ile) that contains the anticodon CAU, in an ATP-dependent manner. Cytidine is converted to lysidine, thus changing the amino acid specificity of the tRNA from methionine to isoleucine.</text>
</comment>
<organism evidence="10 11">
    <name type="scientific">Flavobacterium haoranii</name>
    <dbReference type="NCBI Taxonomy" id="683124"/>
    <lineage>
        <taxon>Bacteria</taxon>
        <taxon>Pseudomonadati</taxon>
        <taxon>Bacteroidota</taxon>
        <taxon>Flavobacteriia</taxon>
        <taxon>Flavobacteriales</taxon>
        <taxon>Flavobacteriaceae</taxon>
        <taxon>Flavobacterium</taxon>
    </lineage>
</organism>
<dbReference type="GO" id="GO:0032267">
    <property type="term" value="F:tRNA(Ile)-lysidine synthase activity"/>
    <property type="evidence" value="ECO:0007669"/>
    <property type="project" value="UniProtKB-EC"/>
</dbReference>
<keyword evidence="4 8" id="KW-0819">tRNA processing</keyword>
<evidence type="ECO:0000256" key="6">
    <source>
        <dbReference type="ARBA" id="ARBA00022840"/>
    </source>
</evidence>
<dbReference type="InterPro" id="IPR012796">
    <property type="entry name" value="Lysidine-tRNA-synth_C"/>
</dbReference>
<dbReference type="InterPro" id="IPR012795">
    <property type="entry name" value="tRNA_Ile_lys_synt_N"/>
</dbReference>
<feature type="binding site" evidence="8">
    <location>
        <begin position="26"/>
        <end position="31"/>
    </location>
    <ligand>
        <name>ATP</name>
        <dbReference type="ChEBI" id="CHEBI:30616"/>
    </ligand>
</feature>
<evidence type="ECO:0000256" key="1">
    <source>
        <dbReference type="ARBA" id="ARBA00004496"/>
    </source>
</evidence>
<dbReference type="SMART" id="SM00977">
    <property type="entry name" value="TilS_C"/>
    <property type="match status" value="1"/>
</dbReference>
<keyword evidence="11" id="KW-1185">Reference proteome</keyword>
<sequence length="434" mass="51601">MLNQFQNHIQLQFPFLKESKFFIAVSGGIDSMVLVDLFRKSNYKFSILHCNFQLRGEESEAETQFLRNFCRANQIYYSIRYFETEQYAKEQKLSTQLAARELRYNWFQEKLNQNNFQYLLTAHHADDNLETFLINLSRGTGLEGLTGIPAQNDYIIRPLLSFSRDEILAYAEENELFWKEDSSNASYKYLRNKIRRQIVPILKELHPTFLENFQKTQEFLNESQALIEDEVNLKYNDVVQEDENKKVISIEKLLKLQNWKTYLYHWLKPYKFTAWNDIYDLVNATSGKQIFSEEFILLKDRTSLLLFEKTDNFESYFLNEDENTLKVPLKITKSKVDNISNPSKHVIFVDEDKLSFPLEIRKWNAGDVFYPSGMQGKKKLSKFYKDEKYSLFDKENQWLLCSNNEIVWVIGKRADERFIATETTHNIIKIQLED</sequence>
<comment type="similarity">
    <text evidence="8">Belongs to the tRNA(Ile)-lysidine synthase family.</text>
</comment>
<dbReference type="PANTHER" id="PTHR43033:SF1">
    <property type="entry name" value="TRNA(ILE)-LYSIDINE SYNTHASE-RELATED"/>
    <property type="match status" value="1"/>
</dbReference>
<dbReference type="Pfam" id="PF11734">
    <property type="entry name" value="TilS_C"/>
    <property type="match status" value="1"/>
</dbReference>
<comment type="subcellular location">
    <subcellularLocation>
        <location evidence="1 8">Cytoplasm</location>
    </subcellularLocation>
</comment>
<dbReference type="HAMAP" id="MF_01161">
    <property type="entry name" value="tRNA_Ile_lys_synt"/>
    <property type="match status" value="1"/>
</dbReference>
<dbReference type="InterPro" id="IPR011063">
    <property type="entry name" value="TilS/TtcA_N"/>
</dbReference>
<dbReference type="AlphaFoldDB" id="A0A1M6MCR4"/>
<protein>
    <recommendedName>
        <fullName evidence="8">tRNA(Ile)-lysidine synthase</fullName>
        <ecNumber evidence="8">6.3.4.19</ecNumber>
    </recommendedName>
    <alternativeName>
        <fullName evidence="8">tRNA(Ile)-2-lysyl-cytidine synthase</fullName>
    </alternativeName>
    <alternativeName>
        <fullName evidence="8">tRNA(Ile)-lysidine synthetase</fullName>
    </alternativeName>
</protein>
<evidence type="ECO:0000259" key="9">
    <source>
        <dbReference type="SMART" id="SM00977"/>
    </source>
</evidence>
<evidence type="ECO:0000256" key="8">
    <source>
        <dbReference type="HAMAP-Rule" id="MF_01161"/>
    </source>
</evidence>
<evidence type="ECO:0000313" key="11">
    <source>
        <dbReference type="Proteomes" id="UP000184232"/>
    </source>
</evidence>
<dbReference type="GO" id="GO:0006400">
    <property type="term" value="P:tRNA modification"/>
    <property type="evidence" value="ECO:0007669"/>
    <property type="project" value="UniProtKB-UniRule"/>
</dbReference>
<dbReference type="SUPFAM" id="SSF56037">
    <property type="entry name" value="PheT/TilS domain"/>
    <property type="match status" value="1"/>
</dbReference>
<accession>A0A1M6MCR4</accession>
<evidence type="ECO:0000256" key="3">
    <source>
        <dbReference type="ARBA" id="ARBA00022598"/>
    </source>
</evidence>
<dbReference type="CDD" id="cd01992">
    <property type="entry name" value="TilS_N"/>
    <property type="match status" value="1"/>
</dbReference>
<dbReference type="Proteomes" id="UP000184232">
    <property type="component" value="Unassembled WGS sequence"/>
</dbReference>
<evidence type="ECO:0000256" key="2">
    <source>
        <dbReference type="ARBA" id="ARBA00022490"/>
    </source>
</evidence>
<dbReference type="GO" id="GO:0005737">
    <property type="term" value="C:cytoplasm"/>
    <property type="evidence" value="ECO:0007669"/>
    <property type="project" value="UniProtKB-SubCell"/>
</dbReference>
<name>A0A1M6MCR4_9FLAO</name>
<keyword evidence="3 8" id="KW-0436">Ligase</keyword>
<dbReference type="STRING" id="683124.SAMN05444337_2671"/>
<dbReference type="InterPro" id="IPR014729">
    <property type="entry name" value="Rossmann-like_a/b/a_fold"/>
</dbReference>
<comment type="domain">
    <text evidence="8">The N-terminal region contains the highly conserved SGGXDS motif, predicted to be a P-loop motif involved in ATP binding.</text>
</comment>
<dbReference type="Gene3D" id="3.40.50.620">
    <property type="entry name" value="HUPs"/>
    <property type="match status" value="1"/>
</dbReference>
<dbReference type="GO" id="GO:0005524">
    <property type="term" value="F:ATP binding"/>
    <property type="evidence" value="ECO:0007669"/>
    <property type="project" value="UniProtKB-UniRule"/>
</dbReference>
<dbReference type="PANTHER" id="PTHR43033">
    <property type="entry name" value="TRNA(ILE)-LYSIDINE SYNTHASE-RELATED"/>
    <property type="match status" value="1"/>
</dbReference>
<feature type="domain" description="Lysidine-tRNA(Ile) synthetase C-terminal" evidence="9">
    <location>
        <begin position="358"/>
        <end position="430"/>
    </location>
</feature>
<reference evidence="10 11" key="1">
    <citation type="submission" date="2016-11" db="EMBL/GenBank/DDBJ databases">
        <authorList>
            <person name="Jaros S."/>
            <person name="Januszkiewicz K."/>
            <person name="Wedrychowicz H."/>
        </authorList>
    </citation>
    <scope>NUCLEOTIDE SEQUENCE [LARGE SCALE GENOMIC DNA]</scope>
    <source>
        <strain evidence="10 11">DSM 22807</strain>
    </source>
</reference>
<keyword evidence="5 8" id="KW-0547">Nucleotide-binding</keyword>
<keyword evidence="2 8" id="KW-0963">Cytoplasm</keyword>
<evidence type="ECO:0000256" key="7">
    <source>
        <dbReference type="ARBA" id="ARBA00048539"/>
    </source>
</evidence>
<evidence type="ECO:0000313" key="10">
    <source>
        <dbReference type="EMBL" id="SHJ81200.1"/>
    </source>
</evidence>
<dbReference type="Pfam" id="PF01171">
    <property type="entry name" value="ATP_bind_3"/>
    <property type="match status" value="1"/>
</dbReference>
<dbReference type="NCBIfam" id="TIGR02432">
    <property type="entry name" value="lysidine_TilS_N"/>
    <property type="match status" value="1"/>
</dbReference>
<proteinExistence type="inferred from homology"/>
<dbReference type="InterPro" id="IPR012094">
    <property type="entry name" value="tRNA_Ile_lys_synt"/>
</dbReference>
<dbReference type="EC" id="6.3.4.19" evidence="8"/>
<comment type="catalytic activity">
    <reaction evidence="7 8">
        <text>cytidine(34) in tRNA(Ile2) + L-lysine + ATP = lysidine(34) in tRNA(Ile2) + AMP + diphosphate + H(+)</text>
        <dbReference type="Rhea" id="RHEA:43744"/>
        <dbReference type="Rhea" id="RHEA-COMP:10625"/>
        <dbReference type="Rhea" id="RHEA-COMP:10670"/>
        <dbReference type="ChEBI" id="CHEBI:15378"/>
        <dbReference type="ChEBI" id="CHEBI:30616"/>
        <dbReference type="ChEBI" id="CHEBI:32551"/>
        <dbReference type="ChEBI" id="CHEBI:33019"/>
        <dbReference type="ChEBI" id="CHEBI:82748"/>
        <dbReference type="ChEBI" id="CHEBI:83665"/>
        <dbReference type="ChEBI" id="CHEBI:456215"/>
        <dbReference type="EC" id="6.3.4.19"/>
    </reaction>
</comment>
<dbReference type="SUPFAM" id="SSF52402">
    <property type="entry name" value="Adenine nucleotide alpha hydrolases-like"/>
    <property type="match status" value="1"/>
</dbReference>
<evidence type="ECO:0000256" key="5">
    <source>
        <dbReference type="ARBA" id="ARBA00022741"/>
    </source>
</evidence>
<dbReference type="OrthoDB" id="9807403at2"/>
<dbReference type="NCBIfam" id="TIGR02433">
    <property type="entry name" value="lysidine_TilS_C"/>
    <property type="match status" value="1"/>
</dbReference>
<keyword evidence="6 8" id="KW-0067">ATP-binding</keyword>